<evidence type="ECO:0000313" key="12">
    <source>
        <dbReference type="Proteomes" id="UP000680656"/>
    </source>
</evidence>
<sequence>MNTHILPLSQDLFDLDLTLSCGQIFGWKKTGDMWSGVHKGSIVSLIQNDEGIVYSGISESALFRFLGLHDDMKKIHSSIEEHISAYRNGPDNFFSTQYELSKRLRILRQDPWECLVSFICSANSNVRTIGKRINLILDRHGTSCGKGKCKFPDPCVLASCSEQELRDCLAGYRAPYLIKTAKYISTHPDFLPSIAEMSYLDAKRALMVLSGVGPKVADCVLLFAFERLEAVPIDIRIRSIIEHQYAPIIKFQKTGRYSYDDLSLFCQEYFGPYAGYAQQFLFATRDF</sequence>
<evidence type="ECO:0000256" key="1">
    <source>
        <dbReference type="ARBA" id="ARBA00010679"/>
    </source>
</evidence>
<proteinExistence type="inferred from homology"/>
<keyword evidence="8" id="KW-0326">Glycosidase</keyword>
<dbReference type="SUPFAM" id="SSF48150">
    <property type="entry name" value="DNA-glycosylase"/>
    <property type="match status" value="1"/>
</dbReference>
<dbReference type="Proteomes" id="UP000680656">
    <property type="component" value="Chromosome"/>
</dbReference>
<gene>
    <name evidence="11" type="ORF">KHC33_11850</name>
</gene>
<organism evidence="11 12">
    <name type="scientific">Methanospirillum purgamenti</name>
    <dbReference type="NCBI Taxonomy" id="2834276"/>
    <lineage>
        <taxon>Archaea</taxon>
        <taxon>Methanobacteriati</taxon>
        <taxon>Methanobacteriota</taxon>
        <taxon>Stenosarchaea group</taxon>
        <taxon>Methanomicrobia</taxon>
        <taxon>Methanomicrobiales</taxon>
        <taxon>Methanospirillaceae</taxon>
        <taxon>Methanospirillum</taxon>
    </lineage>
</organism>
<keyword evidence="3" id="KW-0227">DNA damage</keyword>
<dbReference type="EMBL" id="CP075546">
    <property type="protein sequence ID" value="QVV88024.1"/>
    <property type="molecule type" value="Genomic_DNA"/>
</dbReference>
<dbReference type="PANTHER" id="PTHR10242:SF2">
    <property type="entry name" value="N-GLYCOSYLASE_DNA LYASE"/>
    <property type="match status" value="1"/>
</dbReference>
<dbReference type="KEGG" id="mrtj:KHC33_11850"/>
<comment type="similarity">
    <text evidence="1">Belongs to the type-1 OGG1 family.</text>
</comment>
<dbReference type="GO" id="GO:0003684">
    <property type="term" value="F:damaged DNA binding"/>
    <property type="evidence" value="ECO:0007669"/>
    <property type="project" value="InterPro"/>
</dbReference>
<evidence type="ECO:0000256" key="2">
    <source>
        <dbReference type="ARBA" id="ARBA00012720"/>
    </source>
</evidence>
<dbReference type="Pfam" id="PF00730">
    <property type="entry name" value="HhH-GPD"/>
    <property type="match status" value="1"/>
</dbReference>
<keyword evidence="5" id="KW-0234">DNA repair</keyword>
<evidence type="ECO:0000256" key="7">
    <source>
        <dbReference type="ARBA" id="ARBA00023268"/>
    </source>
</evidence>
<evidence type="ECO:0000259" key="10">
    <source>
        <dbReference type="SMART" id="SM00478"/>
    </source>
</evidence>
<dbReference type="AlphaFoldDB" id="A0A8E7AXE5"/>
<dbReference type="Gene3D" id="1.10.340.30">
    <property type="entry name" value="Hypothetical protein, domain 2"/>
    <property type="match status" value="1"/>
</dbReference>
<evidence type="ECO:0000256" key="8">
    <source>
        <dbReference type="ARBA" id="ARBA00023295"/>
    </source>
</evidence>
<dbReference type="GO" id="GO:0140078">
    <property type="term" value="F:class I DNA-(apurinic or apyrimidinic site) endonuclease activity"/>
    <property type="evidence" value="ECO:0007669"/>
    <property type="project" value="UniProtKB-EC"/>
</dbReference>
<dbReference type="InterPro" id="IPR023170">
    <property type="entry name" value="HhH_base_excis_C"/>
</dbReference>
<dbReference type="CDD" id="cd00056">
    <property type="entry name" value="ENDO3c"/>
    <property type="match status" value="1"/>
</dbReference>
<dbReference type="PANTHER" id="PTHR10242">
    <property type="entry name" value="8-OXOGUANINE DNA GLYCOSYLASE"/>
    <property type="match status" value="1"/>
</dbReference>
<dbReference type="EC" id="4.2.99.18" evidence="2"/>
<dbReference type="GeneID" id="65097888"/>
<protein>
    <recommendedName>
        <fullName evidence="2">DNA-(apurinic or apyrimidinic site) lyase</fullName>
        <ecNumber evidence="2">4.2.99.18</ecNumber>
    </recommendedName>
</protein>
<dbReference type="InterPro" id="IPR011257">
    <property type="entry name" value="DNA_glycosylase"/>
</dbReference>
<dbReference type="SUPFAM" id="SSF55945">
    <property type="entry name" value="TATA-box binding protein-like"/>
    <property type="match status" value="1"/>
</dbReference>
<dbReference type="Gene3D" id="3.30.310.40">
    <property type="match status" value="1"/>
</dbReference>
<dbReference type="InterPro" id="IPR012904">
    <property type="entry name" value="OGG_N"/>
</dbReference>
<evidence type="ECO:0000256" key="4">
    <source>
        <dbReference type="ARBA" id="ARBA00022801"/>
    </source>
</evidence>
<evidence type="ECO:0000256" key="9">
    <source>
        <dbReference type="ARBA" id="ARBA00044632"/>
    </source>
</evidence>
<keyword evidence="12" id="KW-1185">Reference proteome</keyword>
<accession>A0A8E7AXE5</accession>
<dbReference type="RefSeq" id="WP_214418841.1">
    <property type="nucleotide sequence ID" value="NZ_CP075546.1"/>
</dbReference>
<dbReference type="Gene3D" id="1.10.1670.10">
    <property type="entry name" value="Helix-hairpin-Helix base-excision DNA repair enzymes (C-terminal)"/>
    <property type="match status" value="1"/>
</dbReference>
<reference evidence="11 12" key="1">
    <citation type="submission" date="2021-05" db="EMBL/GenBank/DDBJ databases">
        <title>A novel Methanospirillum isolate from a pyrite-forming mixed culture.</title>
        <authorList>
            <person name="Bunk B."/>
            <person name="Sproer C."/>
            <person name="Spring S."/>
            <person name="Pester M."/>
        </authorList>
    </citation>
    <scope>NUCLEOTIDE SEQUENCE [LARGE SCALE GENOMIC DNA]</scope>
    <source>
        <strain evidence="11 12">J.3.6.1-F.2.7.3</strain>
    </source>
</reference>
<evidence type="ECO:0000256" key="6">
    <source>
        <dbReference type="ARBA" id="ARBA00023239"/>
    </source>
</evidence>
<evidence type="ECO:0000256" key="3">
    <source>
        <dbReference type="ARBA" id="ARBA00022763"/>
    </source>
</evidence>
<evidence type="ECO:0000256" key="5">
    <source>
        <dbReference type="ARBA" id="ARBA00023204"/>
    </source>
</evidence>
<keyword evidence="6" id="KW-0456">Lyase</keyword>
<dbReference type="InterPro" id="IPR052054">
    <property type="entry name" value="Oxidative_DNA_repair_enzyme"/>
</dbReference>
<dbReference type="InterPro" id="IPR003265">
    <property type="entry name" value="HhH-GPD_domain"/>
</dbReference>
<dbReference type="SMART" id="SM00478">
    <property type="entry name" value="ENDO3c"/>
    <property type="match status" value="1"/>
</dbReference>
<feature type="domain" description="HhH-GPD" evidence="10">
    <location>
        <begin position="120"/>
        <end position="286"/>
    </location>
</feature>
<evidence type="ECO:0000313" key="11">
    <source>
        <dbReference type="EMBL" id="QVV88024.1"/>
    </source>
</evidence>
<dbReference type="GO" id="GO:0006289">
    <property type="term" value="P:nucleotide-excision repair"/>
    <property type="evidence" value="ECO:0007669"/>
    <property type="project" value="InterPro"/>
</dbReference>
<keyword evidence="7" id="KW-0511">Multifunctional enzyme</keyword>
<dbReference type="GO" id="GO:0006284">
    <property type="term" value="P:base-excision repair"/>
    <property type="evidence" value="ECO:0007669"/>
    <property type="project" value="InterPro"/>
</dbReference>
<dbReference type="GO" id="GO:0008534">
    <property type="term" value="F:oxidized purine nucleobase lesion DNA N-glycosylase activity"/>
    <property type="evidence" value="ECO:0007669"/>
    <property type="project" value="InterPro"/>
</dbReference>
<name>A0A8E7AXE5_9EURY</name>
<comment type="catalytic activity">
    <reaction evidence="9">
        <text>2'-deoxyribonucleotide-(2'-deoxyribose 5'-phosphate)-2'-deoxyribonucleotide-DNA = a 3'-end 2'-deoxyribonucleotide-(2,3-dehydro-2,3-deoxyribose 5'-phosphate)-DNA + a 5'-end 5'-phospho-2'-deoxyribonucleoside-DNA + H(+)</text>
        <dbReference type="Rhea" id="RHEA:66592"/>
        <dbReference type="Rhea" id="RHEA-COMP:13180"/>
        <dbReference type="Rhea" id="RHEA-COMP:16897"/>
        <dbReference type="Rhea" id="RHEA-COMP:17067"/>
        <dbReference type="ChEBI" id="CHEBI:15378"/>
        <dbReference type="ChEBI" id="CHEBI:136412"/>
        <dbReference type="ChEBI" id="CHEBI:157695"/>
        <dbReference type="ChEBI" id="CHEBI:167181"/>
        <dbReference type="EC" id="4.2.99.18"/>
    </reaction>
</comment>
<dbReference type="Pfam" id="PF07934">
    <property type="entry name" value="OGG_N"/>
    <property type="match status" value="1"/>
</dbReference>
<keyword evidence="4" id="KW-0378">Hydrolase</keyword>